<keyword evidence="10" id="KW-0234">DNA repair</keyword>
<comment type="subcellular location">
    <subcellularLocation>
        <location evidence="1">Cytoplasm</location>
    </subcellularLocation>
</comment>
<keyword evidence="5" id="KW-0227">DNA damage</keyword>
<dbReference type="GO" id="GO:0006281">
    <property type="term" value="P:DNA repair"/>
    <property type="evidence" value="ECO:0007669"/>
    <property type="project" value="UniProtKB-KW"/>
</dbReference>
<evidence type="ECO:0000256" key="3">
    <source>
        <dbReference type="ARBA" id="ARBA00022737"/>
    </source>
</evidence>
<keyword evidence="13" id="KW-1185">Reference proteome</keyword>
<accession>A0ABD5YUX9</accession>
<dbReference type="SUPFAM" id="SSF52540">
    <property type="entry name" value="P-loop containing nucleoside triphosphate hydrolases"/>
    <property type="match status" value="1"/>
</dbReference>
<dbReference type="AlphaFoldDB" id="A0ABD5YUX9"/>
<dbReference type="InterPro" id="IPR027417">
    <property type="entry name" value="P-loop_NTPase"/>
</dbReference>
<evidence type="ECO:0008006" key="14">
    <source>
        <dbReference type="Google" id="ProtNLM"/>
    </source>
</evidence>
<feature type="compositionally biased region" description="Polar residues" evidence="11">
    <location>
        <begin position="31"/>
        <end position="45"/>
    </location>
</feature>
<evidence type="ECO:0000256" key="4">
    <source>
        <dbReference type="ARBA" id="ARBA00022741"/>
    </source>
</evidence>
<evidence type="ECO:0000313" key="12">
    <source>
        <dbReference type="EMBL" id="MFC7190305.1"/>
    </source>
</evidence>
<feature type="region of interest" description="Disordered" evidence="11">
    <location>
        <begin position="1"/>
        <end position="57"/>
    </location>
</feature>
<evidence type="ECO:0000256" key="5">
    <source>
        <dbReference type="ARBA" id="ARBA00022763"/>
    </source>
</evidence>
<keyword evidence="2" id="KW-0963">Cytoplasm</keyword>
<feature type="compositionally biased region" description="Basic residues" evidence="11">
    <location>
        <begin position="1"/>
        <end position="23"/>
    </location>
</feature>
<keyword evidence="6" id="KW-0228">DNA excision</keyword>
<evidence type="ECO:0000256" key="6">
    <source>
        <dbReference type="ARBA" id="ARBA00022769"/>
    </source>
</evidence>
<name>A0ABD5YUX9_9EURY</name>
<dbReference type="RefSeq" id="WP_390205545.1">
    <property type="nucleotide sequence ID" value="NZ_JBHTAX010000001.1"/>
</dbReference>
<evidence type="ECO:0000256" key="1">
    <source>
        <dbReference type="ARBA" id="ARBA00004496"/>
    </source>
</evidence>
<keyword evidence="3" id="KW-0677">Repeat</keyword>
<evidence type="ECO:0000256" key="8">
    <source>
        <dbReference type="ARBA" id="ARBA00022881"/>
    </source>
</evidence>
<keyword evidence="4" id="KW-0547">Nucleotide-binding</keyword>
<dbReference type="GO" id="GO:0003677">
    <property type="term" value="F:DNA binding"/>
    <property type="evidence" value="ECO:0007669"/>
    <property type="project" value="UniProtKB-KW"/>
</dbReference>
<keyword evidence="9" id="KW-0238">DNA-binding</keyword>
<dbReference type="Proteomes" id="UP001596417">
    <property type="component" value="Unassembled WGS sequence"/>
</dbReference>
<evidence type="ECO:0000256" key="2">
    <source>
        <dbReference type="ARBA" id="ARBA00022490"/>
    </source>
</evidence>
<evidence type="ECO:0000256" key="9">
    <source>
        <dbReference type="ARBA" id="ARBA00023125"/>
    </source>
</evidence>
<dbReference type="GO" id="GO:0005737">
    <property type="term" value="C:cytoplasm"/>
    <property type="evidence" value="ECO:0007669"/>
    <property type="project" value="UniProtKB-SubCell"/>
</dbReference>
<proteinExistence type="predicted"/>
<reference evidence="12 13" key="1">
    <citation type="journal article" date="2019" name="Int. J. Syst. Evol. Microbiol.">
        <title>The Global Catalogue of Microorganisms (GCM) 10K type strain sequencing project: providing services to taxonomists for standard genome sequencing and annotation.</title>
        <authorList>
            <consortium name="The Broad Institute Genomics Platform"/>
            <consortium name="The Broad Institute Genome Sequencing Center for Infectious Disease"/>
            <person name="Wu L."/>
            <person name="Ma J."/>
        </authorList>
    </citation>
    <scope>NUCLEOTIDE SEQUENCE [LARGE SCALE GENOMIC DNA]</scope>
    <source>
        <strain evidence="12 13">RDMS1</strain>
    </source>
</reference>
<evidence type="ECO:0000256" key="10">
    <source>
        <dbReference type="ARBA" id="ARBA00023204"/>
    </source>
</evidence>
<dbReference type="EMBL" id="JBHTAX010000001">
    <property type="protein sequence ID" value="MFC7190305.1"/>
    <property type="molecule type" value="Genomic_DNA"/>
</dbReference>
<dbReference type="Gene3D" id="3.40.50.300">
    <property type="entry name" value="P-loop containing nucleotide triphosphate hydrolases"/>
    <property type="match status" value="1"/>
</dbReference>
<evidence type="ECO:0000256" key="11">
    <source>
        <dbReference type="SAM" id="MobiDB-lite"/>
    </source>
</evidence>
<dbReference type="PANTHER" id="PTHR43152:SF3">
    <property type="entry name" value="UVRABC SYSTEM PROTEIN A"/>
    <property type="match status" value="1"/>
</dbReference>
<dbReference type="Gene3D" id="1.20.1580.10">
    <property type="entry name" value="ABC transporter ATPase like domain"/>
    <property type="match status" value="1"/>
</dbReference>
<gene>
    <name evidence="12" type="ORF">ACFQL7_10870</name>
</gene>
<comment type="caution">
    <text evidence="12">The sequence shown here is derived from an EMBL/GenBank/DDBJ whole genome shotgun (WGS) entry which is preliminary data.</text>
</comment>
<organism evidence="12 13">
    <name type="scientific">Halocatena marina</name>
    <dbReference type="NCBI Taxonomy" id="2934937"/>
    <lineage>
        <taxon>Archaea</taxon>
        <taxon>Methanobacteriati</taxon>
        <taxon>Methanobacteriota</taxon>
        <taxon>Stenosarchaea group</taxon>
        <taxon>Halobacteria</taxon>
        <taxon>Halobacteriales</taxon>
        <taxon>Natronomonadaceae</taxon>
        <taxon>Halocatena</taxon>
    </lineage>
</organism>
<evidence type="ECO:0000313" key="13">
    <source>
        <dbReference type="Proteomes" id="UP001596417"/>
    </source>
</evidence>
<keyword evidence="7" id="KW-0067">ATP-binding</keyword>
<protein>
    <recommendedName>
        <fullName evidence="14">Excinuclease ABC subunit A</fullName>
    </recommendedName>
</protein>
<dbReference type="PANTHER" id="PTHR43152">
    <property type="entry name" value="UVRABC SYSTEM PROTEIN A"/>
    <property type="match status" value="1"/>
</dbReference>
<keyword evidence="8" id="KW-0267">Excision nuclease</keyword>
<dbReference type="GO" id="GO:0004518">
    <property type="term" value="F:nuclease activity"/>
    <property type="evidence" value="ECO:0007669"/>
    <property type="project" value="UniProtKB-KW"/>
</dbReference>
<evidence type="ECO:0000256" key="7">
    <source>
        <dbReference type="ARBA" id="ARBA00022840"/>
    </source>
</evidence>
<dbReference type="GO" id="GO:0005524">
    <property type="term" value="F:ATP binding"/>
    <property type="evidence" value="ECO:0007669"/>
    <property type="project" value="UniProtKB-KW"/>
</dbReference>
<sequence>MSRKAVQRRSTSVHRARRNYQRRSRNDGERSSSVLRETDAATNARSTRRRGLGLSHVGPVATDAFGGECQRIKLSNELHKTGSVYVLDEPTTGLHMADLEQLLSILNRLVNEGNSVIVIEHNVDIVKNADWVVDIGPEGGTRGGSVIFEGTPRQLLDAEDSLTGAYLRQTIRTT</sequence>